<dbReference type="AlphaFoldDB" id="I4W0Z5"/>
<proteinExistence type="predicted"/>
<keyword evidence="4" id="KW-1185">Reference proteome</keyword>
<evidence type="ECO:0000313" key="3">
    <source>
        <dbReference type="EMBL" id="EIL93136.1"/>
    </source>
</evidence>
<feature type="compositionally biased region" description="Acidic residues" evidence="1">
    <location>
        <begin position="68"/>
        <end position="78"/>
    </location>
</feature>
<dbReference type="Proteomes" id="UP000004210">
    <property type="component" value="Unassembled WGS sequence"/>
</dbReference>
<feature type="region of interest" description="Disordered" evidence="1">
    <location>
        <begin position="57"/>
        <end position="88"/>
    </location>
</feature>
<dbReference type="PATRIC" id="fig|1163408.3.peg.59"/>
<feature type="signal peptide" evidence="2">
    <location>
        <begin position="1"/>
        <end position="27"/>
    </location>
</feature>
<dbReference type="eggNOG" id="ENOG5034BKR">
    <property type="taxonomic scope" value="Bacteria"/>
</dbReference>
<protein>
    <recommendedName>
        <fullName evidence="5">Secreted protein</fullName>
    </recommendedName>
</protein>
<feature type="compositionally biased region" description="Basic and acidic residues" evidence="1">
    <location>
        <begin position="57"/>
        <end position="67"/>
    </location>
</feature>
<evidence type="ECO:0008006" key="5">
    <source>
        <dbReference type="Google" id="ProtNLM"/>
    </source>
</evidence>
<comment type="caution">
    <text evidence="3">The sequence shown here is derived from an EMBL/GenBank/DDBJ whole genome shotgun (WGS) entry which is preliminary data.</text>
</comment>
<feature type="chain" id="PRO_5003696418" description="Secreted protein" evidence="2">
    <location>
        <begin position="28"/>
        <end position="280"/>
    </location>
</feature>
<dbReference type="STRING" id="1163408.UU9_00270"/>
<gene>
    <name evidence="3" type="ORF">UU9_00270</name>
</gene>
<evidence type="ECO:0000313" key="4">
    <source>
        <dbReference type="Proteomes" id="UP000004210"/>
    </source>
</evidence>
<sequence length="280" mass="30118">MASRWMPTLLTLALLLIGGRHGQTAQAAPPASSPAAARHLLLSDDLLDRMIAVARERQALEKSHPGTDEDDSDDDDDTGVPTLASMANRMDADPDTRAMLARHGFTGKSYLLAMTTLAHAGAQVRMAGTKWASTMPGAASVDPRNIGFYKQHAAKISTLNALNNPDYSPEEDARLAHDLRSIDPEDFDDCVLLIPATLPLTPLAEPGSIATTPASRIELARATGKVAEQFHSERLKKDFTIIADEVRRHAHEPRIESASLAAALEDTRIWATGRCKGSGS</sequence>
<evidence type="ECO:0000256" key="1">
    <source>
        <dbReference type="SAM" id="MobiDB-lite"/>
    </source>
</evidence>
<dbReference type="EMBL" id="AJXU01000001">
    <property type="protein sequence ID" value="EIL93136.1"/>
    <property type="molecule type" value="Genomic_DNA"/>
</dbReference>
<reference evidence="3 4" key="1">
    <citation type="journal article" date="2012" name="J. Bacteriol.">
        <title>Genome sequences for six rhodanobacter strains, isolated from soils and the terrestrial subsurface, with variable denitrification capabilities.</title>
        <authorList>
            <person name="Kostka J.E."/>
            <person name="Green S.J."/>
            <person name="Rishishwar L."/>
            <person name="Prakash O."/>
            <person name="Katz L.S."/>
            <person name="Marino-Ramirez L."/>
            <person name="Jordan I.K."/>
            <person name="Munk C."/>
            <person name="Ivanova N."/>
            <person name="Mikhailova N."/>
            <person name="Watson D.B."/>
            <person name="Brown S.D."/>
            <person name="Palumbo A.V."/>
            <person name="Brooks S.C."/>
        </authorList>
    </citation>
    <scope>NUCLEOTIDE SEQUENCE [LARGE SCALE GENOMIC DNA]</scope>
    <source>
        <strain evidence="4">Jip2T</strain>
    </source>
</reference>
<keyword evidence="2" id="KW-0732">Signal</keyword>
<organism evidence="3 4">
    <name type="scientific">Rhodanobacter fulvus Jip2</name>
    <dbReference type="NCBI Taxonomy" id="1163408"/>
    <lineage>
        <taxon>Bacteria</taxon>
        <taxon>Pseudomonadati</taxon>
        <taxon>Pseudomonadota</taxon>
        <taxon>Gammaproteobacteria</taxon>
        <taxon>Lysobacterales</taxon>
        <taxon>Rhodanobacteraceae</taxon>
        <taxon>Rhodanobacter</taxon>
    </lineage>
</organism>
<evidence type="ECO:0000256" key="2">
    <source>
        <dbReference type="SAM" id="SignalP"/>
    </source>
</evidence>
<accession>I4W0Z5</accession>
<name>I4W0Z5_9GAMM</name>